<evidence type="ECO:0000313" key="2">
    <source>
        <dbReference type="EMBL" id="MBN8197081.1"/>
    </source>
</evidence>
<dbReference type="RefSeq" id="WP_206927494.1">
    <property type="nucleotide sequence ID" value="NZ_JAEKJW010000002.1"/>
</dbReference>
<dbReference type="InterPro" id="IPR037522">
    <property type="entry name" value="HD_GYP_dom"/>
</dbReference>
<dbReference type="NCBIfam" id="TIGR00277">
    <property type="entry name" value="HDIG"/>
    <property type="match status" value="1"/>
</dbReference>
<dbReference type="PROSITE" id="PS51832">
    <property type="entry name" value="HD_GYP"/>
    <property type="match status" value="1"/>
</dbReference>
<reference evidence="2" key="1">
    <citation type="submission" date="2020-12" db="EMBL/GenBank/DDBJ databases">
        <title>Oil enriched cultivation method for isolating marine PHA-producing bacteria.</title>
        <authorList>
            <person name="Zheng W."/>
            <person name="Yu S."/>
            <person name="Huang Y."/>
        </authorList>
    </citation>
    <scope>NUCLEOTIDE SEQUENCE</scope>
    <source>
        <strain evidence="2">SY-2-3</strain>
    </source>
</reference>
<dbReference type="PANTHER" id="PTHR43155">
    <property type="entry name" value="CYCLIC DI-GMP PHOSPHODIESTERASE PA4108-RELATED"/>
    <property type="match status" value="1"/>
</dbReference>
<name>A0A8I1SK55_9PROT</name>
<accession>A0A8I1SK55</accession>
<sequence>MGFDLCLLDPAKPIRADIMSLIIDVDLQNPDMIARLRAFRKVSERGSDQIIAIGKGNLQDELQATALGARKTILKPLSEKSLATYIEDRRTAYGMTGKTATATTQLAAKAIQNSFDKITSNQPVDLKQINEAGQNIATAIADLGISEWLSTVRVYHQSTFQHILLVTGIACAFAQSTGMSKTDVAKLTEAGLLHDIGKIWISDTILDKPGELTPEEFEIIKRHPVEGYKKLSEQGNLDPAVLHSVRHHHEYLDGSGYPDGLTADAIPDLTRILTICDIMGALLEERAYKPRFSIEKSLSILKSMGKEGKVELALVLALETVMKKHTSIPDNVADLINQTG</sequence>
<evidence type="ECO:0000313" key="3">
    <source>
        <dbReference type="Proteomes" id="UP000664405"/>
    </source>
</evidence>
<dbReference type="PANTHER" id="PTHR43155:SF2">
    <property type="entry name" value="CYCLIC DI-GMP PHOSPHODIESTERASE PA4108"/>
    <property type="match status" value="1"/>
</dbReference>
<comment type="caution">
    <text evidence="2">The sequence shown here is derived from an EMBL/GenBank/DDBJ whole genome shotgun (WGS) entry which is preliminary data.</text>
</comment>
<dbReference type="InterPro" id="IPR003607">
    <property type="entry name" value="HD/PDEase_dom"/>
</dbReference>
<dbReference type="Proteomes" id="UP000664405">
    <property type="component" value="Unassembled WGS sequence"/>
</dbReference>
<protein>
    <submittedName>
        <fullName evidence="2">HD domain-containing protein</fullName>
    </submittedName>
</protein>
<feature type="domain" description="HD-GYP" evidence="1">
    <location>
        <begin position="137"/>
        <end position="334"/>
    </location>
</feature>
<dbReference type="InterPro" id="IPR006675">
    <property type="entry name" value="HDIG_dom"/>
</dbReference>
<proteinExistence type="predicted"/>
<dbReference type="CDD" id="cd00077">
    <property type="entry name" value="HDc"/>
    <property type="match status" value="1"/>
</dbReference>
<dbReference type="Pfam" id="PF13487">
    <property type="entry name" value="HD_5"/>
    <property type="match status" value="1"/>
</dbReference>
<evidence type="ECO:0000259" key="1">
    <source>
        <dbReference type="PROSITE" id="PS51832"/>
    </source>
</evidence>
<dbReference type="SMART" id="SM00471">
    <property type="entry name" value="HDc"/>
    <property type="match status" value="1"/>
</dbReference>
<dbReference type="GO" id="GO:0008081">
    <property type="term" value="F:phosphoric diester hydrolase activity"/>
    <property type="evidence" value="ECO:0007669"/>
    <property type="project" value="UniProtKB-ARBA"/>
</dbReference>
<gene>
    <name evidence="2" type="ORF">JF547_11480</name>
</gene>
<dbReference type="AlphaFoldDB" id="A0A8I1SK55"/>
<organism evidence="2 3">
    <name type="scientific">Thalassospira povalilytica</name>
    <dbReference type="NCBI Taxonomy" id="732237"/>
    <lineage>
        <taxon>Bacteria</taxon>
        <taxon>Pseudomonadati</taxon>
        <taxon>Pseudomonadota</taxon>
        <taxon>Alphaproteobacteria</taxon>
        <taxon>Rhodospirillales</taxon>
        <taxon>Thalassospiraceae</taxon>
        <taxon>Thalassospira</taxon>
    </lineage>
</organism>
<dbReference type="Gene3D" id="1.10.3210.10">
    <property type="entry name" value="Hypothetical protein af1432"/>
    <property type="match status" value="1"/>
</dbReference>
<dbReference type="EMBL" id="JAEKJW010000002">
    <property type="protein sequence ID" value="MBN8197081.1"/>
    <property type="molecule type" value="Genomic_DNA"/>
</dbReference>
<dbReference type="SUPFAM" id="SSF109604">
    <property type="entry name" value="HD-domain/PDEase-like"/>
    <property type="match status" value="1"/>
</dbReference>